<sequence>MTIASPYSAKVAAEVRAEMARQHKKLPELARVIGRTWHTAKSRTNGDTPFTYDELMQVCEWLGVDLDYLHRTKGADQKVCDAC</sequence>
<protein>
    <submittedName>
        <fullName evidence="1">XRE family transcriptional regulator</fullName>
    </submittedName>
</protein>
<dbReference type="EMBL" id="JADLQX010000007">
    <property type="protein sequence ID" value="MBF6298280.1"/>
    <property type="molecule type" value="Genomic_DNA"/>
</dbReference>
<reference evidence="1 2" key="1">
    <citation type="submission" date="2020-10" db="EMBL/GenBank/DDBJ databases">
        <title>Identification of Nocardia species via Next-generation sequencing and recognition of intraspecies genetic diversity.</title>
        <authorList>
            <person name="Li P."/>
            <person name="Li P."/>
            <person name="Lu B."/>
        </authorList>
    </citation>
    <scope>NUCLEOTIDE SEQUENCE [LARGE SCALE GENOMIC DNA]</scope>
    <source>
        <strain evidence="1 2">BJ06-0157</strain>
    </source>
</reference>
<accession>A0ABS0CQ62</accession>
<dbReference type="RefSeq" id="WP_195129589.1">
    <property type="nucleotide sequence ID" value="NZ_JADLQX010000007.1"/>
</dbReference>
<comment type="caution">
    <text evidence="1">The sequence shown here is derived from an EMBL/GenBank/DDBJ whole genome shotgun (WGS) entry which is preliminary data.</text>
</comment>
<dbReference type="SUPFAM" id="SSF47413">
    <property type="entry name" value="lambda repressor-like DNA-binding domains"/>
    <property type="match status" value="1"/>
</dbReference>
<name>A0ABS0CQ62_9NOCA</name>
<dbReference type="Proteomes" id="UP000702209">
    <property type="component" value="Unassembled WGS sequence"/>
</dbReference>
<evidence type="ECO:0000313" key="1">
    <source>
        <dbReference type="EMBL" id="MBF6298280.1"/>
    </source>
</evidence>
<keyword evidence="2" id="KW-1185">Reference proteome</keyword>
<proteinExistence type="predicted"/>
<organism evidence="1 2">
    <name type="scientific">Nocardia amamiensis</name>
    <dbReference type="NCBI Taxonomy" id="404578"/>
    <lineage>
        <taxon>Bacteria</taxon>
        <taxon>Bacillati</taxon>
        <taxon>Actinomycetota</taxon>
        <taxon>Actinomycetes</taxon>
        <taxon>Mycobacteriales</taxon>
        <taxon>Nocardiaceae</taxon>
        <taxon>Nocardia</taxon>
    </lineage>
</organism>
<gene>
    <name evidence="1" type="ORF">IU459_12080</name>
</gene>
<dbReference type="InterPro" id="IPR010982">
    <property type="entry name" value="Lambda_DNA-bd_dom_sf"/>
</dbReference>
<evidence type="ECO:0000313" key="2">
    <source>
        <dbReference type="Proteomes" id="UP000702209"/>
    </source>
</evidence>